<name>A0A2M3ZXG7_9DIPT</name>
<reference evidence="1" key="1">
    <citation type="submission" date="2018-01" db="EMBL/GenBank/DDBJ databases">
        <title>An insight into the sialome of Amazonian anophelines.</title>
        <authorList>
            <person name="Ribeiro J.M."/>
            <person name="Scarpassa V."/>
            <person name="Calvo E."/>
        </authorList>
    </citation>
    <scope>NUCLEOTIDE SEQUENCE</scope>
    <source>
        <tissue evidence="1">Salivary glands</tissue>
    </source>
</reference>
<accession>A0A2M3ZXG7</accession>
<proteinExistence type="predicted"/>
<dbReference type="EMBL" id="GGFM01012327">
    <property type="protein sequence ID" value="MBW33078.1"/>
    <property type="molecule type" value="Transcribed_RNA"/>
</dbReference>
<protein>
    <submittedName>
        <fullName evidence="1">Putative secreted peptide</fullName>
    </submittedName>
</protein>
<sequence length="76" mass="8584">MVVLLRMKIGTFLPRAGSAWVRFLYMMNPSWSLSVSRAGTIILSLIVSLTLLPSRLVRSCTLTMLRSTTWCVMYSV</sequence>
<organism evidence="1">
    <name type="scientific">Anopheles braziliensis</name>
    <dbReference type="NCBI Taxonomy" id="58242"/>
    <lineage>
        <taxon>Eukaryota</taxon>
        <taxon>Metazoa</taxon>
        <taxon>Ecdysozoa</taxon>
        <taxon>Arthropoda</taxon>
        <taxon>Hexapoda</taxon>
        <taxon>Insecta</taxon>
        <taxon>Pterygota</taxon>
        <taxon>Neoptera</taxon>
        <taxon>Endopterygota</taxon>
        <taxon>Diptera</taxon>
        <taxon>Nematocera</taxon>
        <taxon>Culicoidea</taxon>
        <taxon>Culicidae</taxon>
        <taxon>Anophelinae</taxon>
        <taxon>Anopheles</taxon>
    </lineage>
</organism>
<dbReference type="AlphaFoldDB" id="A0A2M3ZXG7"/>
<evidence type="ECO:0000313" key="1">
    <source>
        <dbReference type="EMBL" id="MBW33078.1"/>
    </source>
</evidence>